<evidence type="ECO:0000313" key="2">
    <source>
        <dbReference type="EMBL" id="RZD19546.1"/>
    </source>
</evidence>
<dbReference type="InterPro" id="IPR029057">
    <property type="entry name" value="PRTase-like"/>
</dbReference>
<sequence>MILIDKKLNEIIFKNDEVNKIIDDLAAKIIKFKFNFSNLIIVGIKEGGVALSDLIHKKVKEGTGFDCLSGYVDITLYRDDSFAVKKTVKSTEMPFNINDKDILLVDDVIYSGRTVRAAIDDLICFGRPKSVKLAVLIDRGGREIPICPDFTGKKIKIPNKYDVKVELASKNKFIEKI</sequence>
<keyword evidence="2" id="KW-0328">Glycosyltransferase</keyword>
<proteinExistence type="predicted"/>
<dbReference type="Proteomes" id="UP000319296">
    <property type="component" value="Unassembled WGS sequence"/>
</dbReference>
<comment type="caution">
    <text evidence="2">The sequence shown here is derived from an EMBL/GenBank/DDBJ whole genome shotgun (WGS) entry which is preliminary data.</text>
</comment>
<dbReference type="Gene3D" id="3.40.50.2020">
    <property type="match status" value="1"/>
</dbReference>
<reference evidence="2 3" key="1">
    <citation type="journal article" date="2019" name="ISME J.">
        <title>Insights into ecological role of a new deltaproteobacterial order Candidatus Acidulodesulfobacterales by metagenomics and metatranscriptomics.</title>
        <authorList>
            <person name="Tan S."/>
            <person name="Liu J."/>
            <person name="Fang Y."/>
            <person name="Hedlund B.P."/>
            <person name="Lian Z.H."/>
            <person name="Huang L.Y."/>
            <person name="Li J.T."/>
            <person name="Huang L.N."/>
            <person name="Li W.J."/>
            <person name="Jiang H.C."/>
            <person name="Dong H.L."/>
            <person name="Shu W.S."/>
        </authorList>
    </citation>
    <scope>NUCLEOTIDE SEQUENCE [LARGE SCALE GENOMIC DNA]</scope>
    <source>
        <strain evidence="2">AP1</strain>
    </source>
</reference>
<name>A0A519BQL4_9DELT</name>
<organism evidence="2 3">
    <name type="scientific">Candidatus Acididesulfobacter diazotrophicus</name>
    <dbReference type="NCBI Taxonomy" id="2597226"/>
    <lineage>
        <taxon>Bacteria</taxon>
        <taxon>Deltaproteobacteria</taxon>
        <taxon>Candidatus Acidulodesulfobacterales</taxon>
        <taxon>Candidatus Acididesulfobacter</taxon>
    </lineage>
</organism>
<dbReference type="PANTHER" id="PTHR11608">
    <property type="entry name" value="BIFUNCTIONAL PROTEIN PYRR"/>
    <property type="match status" value="1"/>
</dbReference>
<dbReference type="EC" id="2.4.2.9" evidence="2"/>
<gene>
    <name evidence="2" type="primary">pyrR</name>
    <name evidence="2" type="ORF">EVG15_01300</name>
</gene>
<dbReference type="SUPFAM" id="SSF53271">
    <property type="entry name" value="PRTase-like"/>
    <property type="match status" value="1"/>
</dbReference>
<evidence type="ECO:0000313" key="3">
    <source>
        <dbReference type="Proteomes" id="UP000319296"/>
    </source>
</evidence>
<dbReference type="InterPro" id="IPR000836">
    <property type="entry name" value="PRTase_dom"/>
</dbReference>
<protein>
    <submittedName>
        <fullName evidence="2">Bifunctional pyr operon transcriptional regulator/uracil phosphoribosyltransferase PyrR</fullName>
        <ecNumber evidence="2">2.4.2.9</ecNumber>
    </submittedName>
</protein>
<evidence type="ECO:0000259" key="1">
    <source>
        <dbReference type="Pfam" id="PF00156"/>
    </source>
</evidence>
<dbReference type="InterPro" id="IPR050137">
    <property type="entry name" value="PyrR_bifunctional"/>
</dbReference>
<dbReference type="CDD" id="cd06223">
    <property type="entry name" value="PRTases_typeI"/>
    <property type="match status" value="1"/>
</dbReference>
<dbReference type="AlphaFoldDB" id="A0A519BQL4"/>
<dbReference type="Pfam" id="PF00156">
    <property type="entry name" value="Pribosyltran"/>
    <property type="match status" value="1"/>
</dbReference>
<keyword evidence="2" id="KW-0808">Transferase</keyword>
<accession>A0A519BQL4</accession>
<dbReference type="EMBL" id="SGBB01000001">
    <property type="protein sequence ID" value="RZD19546.1"/>
    <property type="molecule type" value="Genomic_DNA"/>
</dbReference>
<dbReference type="PANTHER" id="PTHR11608:SF0">
    <property type="entry name" value="BIFUNCTIONAL PROTEIN PYRR"/>
    <property type="match status" value="1"/>
</dbReference>
<dbReference type="NCBIfam" id="NF003549">
    <property type="entry name" value="PRK05205.1-5"/>
    <property type="match status" value="1"/>
</dbReference>
<dbReference type="GO" id="GO:0004845">
    <property type="term" value="F:uracil phosphoribosyltransferase activity"/>
    <property type="evidence" value="ECO:0007669"/>
    <property type="project" value="UniProtKB-EC"/>
</dbReference>
<feature type="domain" description="Phosphoribosyltransferase" evidence="1">
    <location>
        <begin position="12"/>
        <end position="156"/>
    </location>
</feature>